<gene>
    <name evidence="3" type="ORF">H5U98_17670</name>
    <name evidence="2" type="ORF">MBOE_47650</name>
</gene>
<dbReference type="Proteomes" id="UP000466683">
    <property type="component" value="Chromosome"/>
</dbReference>
<dbReference type="InterPro" id="IPR041657">
    <property type="entry name" value="HTH_17"/>
</dbReference>
<feature type="domain" description="Helix-turn-helix" evidence="1">
    <location>
        <begin position="13"/>
        <end position="60"/>
    </location>
</feature>
<dbReference type="EMBL" id="CP060016">
    <property type="protein sequence ID" value="UNB97429.1"/>
    <property type="molecule type" value="Genomic_DNA"/>
</dbReference>
<evidence type="ECO:0000313" key="2">
    <source>
        <dbReference type="EMBL" id="BBX93116.1"/>
    </source>
</evidence>
<dbReference type="InterPro" id="IPR010093">
    <property type="entry name" value="SinI_DNA-bd"/>
</dbReference>
<organism evidence="3 5">
    <name type="scientific">Mycolicibacterium boenickei</name>
    <dbReference type="NCBI Taxonomy" id="146017"/>
    <lineage>
        <taxon>Bacteria</taxon>
        <taxon>Bacillati</taxon>
        <taxon>Actinomycetota</taxon>
        <taxon>Actinomycetes</taxon>
        <taxon>Mycobacteriales</taxon>
        <taxon>Mycobacteriaceae</taxon>
        <taxon>Mycolicibacterium</taxon>
    </lineage>
</organism>
<dbReference type="EMBL" id="AP022579">
    <property type="protein sequence ID" value="BBX93116.1"/>
    <property type="molecule type" value="Genomic_DNA"/>
</dbReference>
<reference evidence="3 5" key="3">
    <citation type="journal article" date="2022" name="BMC Genomics">
        <title>Comparative genome analysis of mycobacteria focusing on tRNA and non-coding RNA.</title>
        <authorList>
            <person name="Behra P.R.K."/>
            <person name="Pettersson B.M.F."/>
            <person name="Ramesh M."/>
            <person name="Das S."/>
            <person name="Dasgupta S."/>
            <person name="Kirsebom L.A."/>
        </authorList>
    </citation>
    <scope>NUCLEOTIDE SEQUENCE [LARGE SCALE GENOMIC DNA]</scope>
    <source>
        <strain evidence="3 5">DSM 44677</strain>
    </source>
</reference>
<dbReference type="RefSeq" id="WP_077739139.1">
    <property type="nucleotide sequence ID" value="NZ_AP022579.1"/>
</dbReference>
<keyword evidence="4" id="KW-1185">Reference proteome</keyword>
<dbReference type="InterPro" id="IPR009061">
    <property type="entry name" value="DNA-bd_dom_put_sf"/>
</dbReference>
<reference evidence="2" key="2">
    <citation type="submission" date="2020-02" db="EMBL/GenBank/DDBJ databases">
        <authorList>
            <person name="Matsumoto Y."/>
            <person name="Motooka D."/>
            <person name="Nakamura S."/>
        </authorList>
    </citation>
    <scope>NUCLEOTIDE SEQUENCE</scope>
    <source>
        <strain evidence="2">JCM 15653</strain>
    </source>
</reference>
<sequence length="62" mass="7107">MTFTQTAPSEETLLTLRQSADYLHVTDRTVRNYIARGLIPGRRIGPKLLRIRFSDLERFAGS</sequence>
<evidence type="ECO:0000313" key="5">
    <source>
        <dbReference type="Proteomes" id="UP001162885"/>
    </source>
</evidence>
<dbReference type="NCBIfam" id="TIGR01764">
    <property type="entry name" value="excise"/>
    <property type="match status" value="1"/>
</dbReference>
<evidence type="ECO:0000259" key="1">
    <source>
        <dbReference type="Pfam" id="PF12728"/>
    </source>
</evidence>
<dbReference type="Proteomes" id="UP001162885">
    <property type="component" value="Chromosome"/>
</dbReference>
<evidence type="ECO:0000313" key="3">
    <source>
        <dbReference type="EMBL" id="UNB97429.1"/>
    </source>
</evidence>
<accession>A0AAX2ZQ16</accession>
<dbReference type="SUPFAM" id="SSF46955">
    <property type="entry name" value="Putative DNA-binding domain"/>
    <property type="match status" value="1"/>
</dbReference>
<evidence type="ECO:0000313" key="4">
    <source>
        <dbReference type="Proteomes" id="UP000466683"/>
    </source>
</evidence>
<dbReference type="Pfam" id="PF12728">
    <property type="entry name" value="HTH_17"/>
    <property type="match status" value="1"/>
</dbReference>
<protein>
    <submittedName>
        <fullName evidence="3">Helix-turn-helix domain-containing protein</fullName>
    </submittedName>
</protein>
<dbReference type="AlphaFoldDB" id="A0AAX2ZQ16"/>
<dbReference type="GO" id="GO:0003677">
    <property type="term" value="F:DNA binding"/>
    <property type="evidence" value="ECO:0007669"/>
    <property type="project" value="InterPro"/>
</dbReference>
<name>A0AAX2ZQ16_9MYCO</name>
<proteinExistence type="predicted"/>
<reference evidence="2 4" key="1">
    <citation type="journal article" date="2019" name="Emerg. Microbes Infect.">
        <title>Comprehensive subspecies identification of 175 nontuberculous mycobacteria species based on 7547 genomic profiles.</title>
        <authorList>
            <person name="Matsumoto Y."/>
            <person name="Kinjo T."/>
            <person name="Motooka D."/>
            <person name="Nabeya D."/>
            <person name="Jung N."/>
            <person name="Uechi K."/>
            <person name="Horii T."/>
            <person name="Iida T."/>
            <person name="Fujita J."/>
            <person name="Nakamura S."/>
        </authorList>
    </citation>
    <scope>NUCLEOTIDE SEQUENCE [LARGE SCALE GENOMIC DNA]</scope>
    <source>
        <strain evidence="2 4">JCM 15653</strain>
    </source>
</reference>